<keyword evidence="5" id="KW-0813">Transport</keyword>
<dbReference type="InterPro" id="IPR047817">
    <property type="entry name" value="ABC2_TM_bact-type"/>
</dbReference>
<feature type="transmembrane region" description="Helical" evidence="5">
    <location>
        <begin position="56"/>
        <end position="73"/>
    </location>
</feature>
<feature type="transmembrane region" description="Helical" evidence="5">
    <location>
        <begin position="29"/>
        <end position="49"/>
    </location>
</feature>
<protein>
    <recommendedName>
        <fullName evidence="5">Transport permease protein</fullName>
    </recommendedName>
</protein>
<keyword evidence="3 5" id="KW-1133">Transmembrane helix</keyword>
<keyword evidence="5" id="KW-1003">Cell membrane</keyword>
<dbReference type="EMBL" id="FZQB01000001">
    <property type="protein sequence ID" value="SNT68663.1"/>
    <property type="molecule type" value="Genomic_DNA"/>
</dbReference>
<dbReference type="GO" id="GO:0043190">
    <property type="term" value="C:ATP-binding cassette (ABC) transporter complex"/>
    <property type="evidence" value="ECO:0007669"/>
    <property type="project" value="InterPro"/>
</dbReference>
<evidence type="ECO:0000256" key="4">
    <source>
        <dbReference type="ARBA" id="ARBA00023136"/>
    </source>
</evidence>
<feature type="domain" description="ABC transmembrane type-2" evidence="6">
    <location>
        <begin position="23"/>
        <end position="252"/>
    </location>
</feature>
<dbReference type="PANTHER" id="PTHR43332">
    <property type="entry name" value="INNER MEMBRANE TRANSPORT PERMEASE YADH-RELATED"/>
    <property type="match status" value="1"/>
</dbReference>
<feature type="transmembrane region" description="Helical" evidence="5">
    <location>
        <begin position="177"/>
        <end position="199"/>
    </location>
</feature>
<keyword evidence="8" id="KW-1185">Reference proteome</keyword>
<dbReference type="PRINTS" id="PR00164">
    <property type="entry name" value="ABC2TRNSPORT"/>
</dbReference>
<dbReference type="Pfam" id="PF01061">
    <property type="entry name" value="ABC2_membrane"/>
    <property type="match status" value="1"/>
</dbReference>
<keyword evidence="4 5" id="KW-0472">Membrane</keyword>
<dbReference type="PANTHER" id="PTHR43332:SF1">
    <property type="entry name" value="TRANSPORT PERMEASE PROTEIN"/>
    <property type="match status" value="1"/>
</dbReference>
<evidence type="ECO:0000313" key="7">
    <source>
        <dbReference type="EMBL" id="SNT68663.1"/>
    </source>
</evidence>
<comment type="subcellular location">
    <subcellularLocation>
        <location evidence="5">Cell inner membrane</location>
        <topology evidence="5">Multi-pass membrane protein</topology>
    </subcellularLocation>
    <subcellularLocation>
        <location evidence="1">Membrane</location>
        <topology evidence="1">Multi-pass membrane protein</topology>
    </subcellularLocation>
</comment>
<comment type="similarity">
    <text evidence="5">Belongs to the ABC-2 integral membrane protein family.</text>
</comment>
<feature type="transmembrane region" description="Helical" evidence="5">
    <location>
        <begin position="118"/>
        <end position="138"/>
    </location>
</feature>
<evidence type="ECO:0000259" key="6">
    <source>
        <dbReference type="PROSITE" id="PS51012"/>
    </source>
</evidence>
<feature type="transmembrane region" description="Helical" evidence="5">
    <location>
        <begin position="93"/>
        <end position="111"/>
    </location>
</feature>
<sequence length="257" mass="28410">MNASINWPGVWAIFHHEMMRFFRTIWQSMASPVVSTVLYFVVFGAAIGGRIQSVDGVPYGAFIVPGLMMLTVLQQSVSNASFGIYFPKFSGTIYEYLVSPVGWVEVTMGFVGAAAAKAMLIALIILGTSFFFVGVHILHPFWMLAFLFLTAIGFSLLGFIIGLWAKSFEQLQIIPMMVITPLVFLGGAFYSASMLPPFWEAVAKLNPVLYLISGFRWSFFGLADVPVGVSLLAVALMVAVCFAIIRWIFATGWRLRE</sequence>
<accession>A0A239PMS1</accession>
<evidence type="ECO:0000256" key="1">
    <source>
        <dbReference type="ARBA" id="ARBA00004141"/>
    </source>
</evidence>
<dbReference type="Proteomes" id="UP000198307">
    <property type="component" value="Unassembled WGS sequence"/>
</dbReference>
<organism evidence="7 8">
    <name type="scientific">Paracoccus seriniphilus</name>
    <dbReference type="NCBI Taxonomy" id="184748"/>
    <lineage>
        <taxon>Bacteria</taxon>
        <taxon>Pseudomonadati</taxon>
        <taxon>Pseudomonadota</taxon>
        <taxon>Alphaproteobacteria</taxon>
        <taxon>Rhodobacterales</taxon>
        <taxon>Paracoccaceae</taxon>
        <taxon>Paracoccus</taxon>
    </lineage>
</organism>
<feature type="transmembrane region" description="Helical" evidence="5">
    <location>
        <begin position="219"/>
        <end position="249"/>
    </location>
</feature>
<dbReference type="PIRSF" id="PIRSF006648">
    <property type="entry name" value="DrrB"/>
    <property type="match status" value="1"/>
</dbReference>
<proteinExistence type="inferred from homology"/>
<keyword evidence="2 5" id="KW-0812">Transmembrane</keyword>
<dbReference type="NCBIfam" id="NF011648">
    <property type="entry name" value="PRK15066.1"/>
    <property type="match status" value="1"/>
</dbReference>
<dbReference type="RefSeq" id="WP_089342571.1">
    <property type="nucleotide sequence ID" value="NZ_CP067129.1"/>
</dbReference>
<dbReference type="OrthoDB" id="9804001at2"/>
<feature type="transmembrane region" description="Helical" evidence="5">
    <location>
        <begin position="144"/>
        <end position="165"/>
    </location>
</feature>
<evidence type="ECO:0000313" key="8">
    <source>
        <dbReference type="Proteomes" id="UP000198307"/>
    </source>
</evidence>
<evidence type="ECO:0000256" key="3">
    <source>
        <dbReference type="ARBA" id="ARBA00022989"/>
    </source>
</evidence>
<dbReference type="GO" id="GO:0140359">
    <property type="term" value="F:ABC-type transporter activity"/>
    <property type="evidence" value="ECO:0007669"/>
    <property type="project" value="InterPro"/>
</dbReference>
<name>A0A239PMS1_9RHOB</name>
<evidence type="ECO:0000256" key="2">
    <source>
        <dbReference type="ARBA" id="ARBA00022692"/>
    </source>
</evidence>
<dbReference type="PROSITE" id="PS51012">
    <property type="entry name" value="ABC_TM2"/>
    <property type="match status" value="1"/>
</dbReference>
<dbReference type="InterPro" id="IPR052522">
    <property type="entry name" value="ABC-2_transport_permease"/>
</dbReference>
<reference evidence="7 8" key="1">
    <citation type="submission" date="2017-07" db="EMBL/GenBank/DDBJ databases">
        <authorList>
            <person name="Sun Z.S."/>
            <person name="Albrecht U."/>
            <person name="Echele G."/>
            <person name="Lee C.C."/>
        </authorList>
    </citation>
    <scope>NUCLEOTIDE SEQUENCE [LARGE SCALE GENOMIC DNA]</scope>
    <source>
        <strain evidence="7 8">DSM 14827</strain>
    </source>
</reference>
<evidence type="ECO:0000256" key="5">
    <source>
        <dbReference type="RuleBase" id="RU361157"/>
    </source>
</evidence>
<dbReference type="InterPro" id="IPR000412">
    <property type="entry name" value="ABC_2_transport"/>
</dbReference>
<gene>
    <name evidence="7" type="ORF">SAMN05444959_101222</name>
</gene>
<dbReference type="InterPro" id="IPR013525">
    <property type="entry name" value="ABC2_TM"/>
</dbReference>
<dbReference type="AlphaFoldDB" id="A0A239PMS1"/>